<dbReference type="PANTHER" id="PTHR13639:SF2">
    <property type="entry name" value="CYTOCHROME C OXIDASE ASSEMBLY FACTOR 4 HOMOLOG, MITOCHONDRIAL"/>
    <property type="match status" value="1"/>
</dbReference>
<evidence type="ECO:0000313" key="2">
    <source>
        <dbReference type="Proteomes" id="UP000011958"/>
    </source>
</evidence>
<name>M7NRG5_PNEMU</name>
<dbReference type="EMBL" id="AFWA02000001">
    <property type="protein sequence ID" value="EMR11323.1"/>
    <property type="molecule type" value="Genomic_DNA"/>
</dbReference>
<dbReference type="Proteomes" id="UP000011958">
    <property type="component" value="Unassembled WGS sequence"/>
</dbReference>
<proteinExistence type="predicted"/>
<dbReference type="GO" id="GO:0005758">
    <property type="term" value="C:mitochondrial intermembrane space"/>
    <property type="evidence" value="ECO:0007669"/>
    <property type="project" value="InterPro"/>
</dbReference>
<dbReference type="GO" id="GO:0033617">
    <property type="term" value="P:mitochondrial respiratory chain complex IV assembly"/>
    <property type="evidence" value="ECO:0007669"/>
    <property type="project" value="InterPro"/>
</dbReference>
<dbReference type="HOGENOM" id="CLU_169171_1_0_1"/>
<dbReference type="PANTHER" id="PTHR13639">
    <property type="entry name" value="CYTOCHROME C OXIDASE ASSEMBLY FACTOR 4 HOMOLOG, MITOCHONDRIAL"/>
    <property type="match status" value="1"/>
</dbReference>
<dbReference type="VEuPathDB" id="FungiDB:PNEG_00352"/>
<comment type="caution">
    <text evidence="1">The sequence shown here is derived from an EMBL/GenBank/DDBJ whole genome shotgun (WGS) entry which is preliminary data.</text>
</comment>
<protein>
    <recommendedName>
        <fullName evidence="3">CHCH domain-containing protein</fullName>
    </recommendedName>
</protein>
<evidence type="ECO:0008006" key="3">
    <source>
        <dbReference type="Google" id="ProtNLM"/>
    </source>
</evidence>
<dbReference type="OrthoDB" id="5586401at2759"/>
<organism evidence="1 2">
    <name type="scientific">Pneumocystis murina (strain B123)</name>
    <name type="common">Mouse pneumocystis pneumonia agent</name>
    <name type="synonym">Pneumocystis carinii f. sp. muris</name>
    <dbReference type="NCBI Taxonomy" id="1069680"/>
    <lineage>
        <taxon>Eukaryota</taxon>
        <taxon>Fungi</taxon>
        <taxon>Dikarya</taxon>
        <taxon>Ascomycota</taxon>
        <taxon>Taphrinomycotina</taxon>
        <taxon>Pneumocystomycetes</taxon>
        <taxon>Pneumocystaceae</taxon>
        <taxon>Pneumocystis</taxon>
    </lineage>
</organism>
<reference evidence="2" key="1">
    <citation type="journal article" date="2016" name="Nat. Commun.">
        <title>Genome analysis of three Pneumocystis species reveals adaptation mechanisms to life exclusively in mammalian hosts.</title>
        <authorList>
            <person name="Ma L."/>
            <person name="Chen Z."/>
            <person name="Huang D.W."/>
            <person name="Kutty G."/>
            <person name="Ishihara M."/>
            <person name="Wang H."/>
            <person name="Abouelleil A."/>
            <person name="Bishop L."/>
            <person name="Davey E."/>
            <person name="Deng R."/>
            <person name="Deng X."/>
            <person name="Fan L."/>
            <person name="Fantoni G."/>
            <person name="Fitzgerald M."/>
            <person name="Gogineni E."/>
            <person name="Goldberg J.M."/>
            <person name="Handley G."/>
            <person name="Hu X."/>
            <person name="Huber C."/>
            <person name="Jiao X."/>
            <person name="Jones K."/>
            <person name="Levin J.Z."/>
            <person name="Liu Y."/>
            <person name="Macdonald P."/>
            <person name="Melnikov A."/>
            <person name="Raley C."/>
            <person name="Sassi M."/>
            <person name="Sherman B.T."/>
            <person name="Song X."/>
            <person name="Sykes S."/>
            <person name="Tran B."/>
            <person name="Walsh L."/>
            <person name="Xia Y."/>
            <person name="Yang J."/>
            <person name="Young S."/>
            <person name="Zeng Q."/>
            <person name="Zheng X."/>
            <person name="Stephens R."/>
            <person name="Nusbaum C."/>
            <person name="Birren B.W."/>
            <person name="Azadi P."/>
            <person name="Lempicki R.A."/>
            <person name="Cuomo C.A."/>
            <person name="Kovacs J.A."/>
        </authorList>
    </citation>
    <scope>NUCLEOTIDE SEQUENCE [LARGE SCALE GENOMIC DNA]</scope>
    <source>
        <strain evidence="2">B123</strain>
    </source>
</reference>
<dbReference type="AlphaFoldDB" id="M7NRG5"/>
<gene>
    <name evidence="1" type="ORF">PNEG_00352</name>
</gene>
<sequence>MQLPFKSNNINEYDDDPWLKIVQSGKCAEEAEELQQCYFDKRDWRLCAEILNRFRQCWINKDKINMLIKES</sequence>
<evidence type="ECO:0000313" key="1">
    <source>
        <dbReference type="EMBL" id="EMR11323.1"/>
    </source>
</evidence>
<dbReference type="RefSeq" id="XP_007872225.1">
    <property type="nucleotide sequence ID" value="XM_007874034.1"/>
</dbReference>
<accession>M7NRG5</accession>
<dbReference type="GeneID" id="19894050"/>
<dbReference type="InterPro" id="IPR039870">
    <property type="entry name" value="Coa4-like"/>
</dbReference>
<keyword evidence="2" id="KW-1185">Reference proteome</keyword>
<dbReference type="STRING" id="1069680.M7NRG5"/>